<dbReference type="SUPFAM" id="SSF46689">
    <property type="entry name" value="Homeodomain-like"/>
    <property type="match status" value="1"/>
</dbReference>
<dbReference type="RefSeq" id="WP_307842026.1">
    <property type="nucleotide sequence ID" value="NZ_JAGIOH010000001.1"/>
</dbReference>
<evidence type="ECO:0000259" key="5">
    <source>
        <dbReference type="PROSITE" id="PS01124"/>
    </source>
</evidence>
<protein>
    <submittedName>
        <fullName evidence="6">AraC-like DNA-binding protein</fullName>
    </submittedName>
</protein>
<accession>A0ABS4Y4S5</accession>
<dbReference type="InterPro" id="IPR037923">
    <property type="entry name" value="HTH-like"/>
</dbReference>
<keyword evidence="1" id="KW-0805">Transcription regulation</keyword>
<comment type="caution">
    <text evidence="6">The sequence shown here is derived from an EMBL/GenBank/DDBJ whole genome shotgun (WGS) entry which is preliminary data.</text>
</comment>
<dbReference type="SMART" id="SM00342">
    <property type="entry name" value="HTH_ARAC"/>
    <property type="match status" value="1"/>
</dbReference>
<dbReference type="PANTHER" id="PTHR43280:SF32">
    <property type="entry name" value="TRANSCRIPTIONAL REGULATORY PROTEIN"/>
    <property type="match status" value="1"/>
</dbReference>
<evidence type="ECO:0000256" key="3">
    <source>
        <dbReference type="ARBA" id="ARBA00023163"/>
    </source>
</evidence>
<dbReference type="PROSITE" id="PS01124">
    <property type="entry name" value="HTH_ARAC_FAMILY_2"/>
    <property type="match status" value="1"/>
</dbReference>
<evidence type="ECO:0000256" key="1">
    <source>
        <dbReference type="ARBA" id="ARBA00023015"/>
    </source>
</evidence>
<dbReference type="InterPro" id="IPR018060">
    <property type="entry name" value="HTH_AraC"/>
</dbReference>
<evidence type="ECO:0000313" key="7">
    <source>
        <dbReference type="Proteomes" id="UP001519291"/>
    </source>
</evidence>
<feature type="region of interest" description="Disordered" evidence="4">
    <location>
        <begin position="1"/>
        <end position="20"/>
    </location>
</feature>
<dbReference type="EMBL" id="JAGIOH010000001">
    <property type="protein sequence ID" value="MBP2403784.1"/>
    <property type="molecule type" value="Genomic_DNA"/>
</dbReference>
<evidence type="ECO:0000256" key="2">
    <source>
        <dbReference type="ARBA" id="ARBA00023125"/>
    </source>
</evidence>
<dbReference type="InterPro" id="IPR009057">
    <property type="entry name" value="Homeodomain-like_sf"/>
</dbReference>
<proteinExistence type="predicted"/>
<dbReference type="InterPro" id="IPR003313">
    <property type="entry name" value="AraC-bd"/>
</dbReference>
<dbReference type="Proteomes" id="UP001519291">
    <property type="component" value="Unassembled WGS sequence"/>
</dbReference>
<dbReference type="PANTHER" id="PTHR43280">
    <property type="entry name" value="ARAC-FAMILY TRANSCRIPTIONAL REGULATOR"/>
    <property type="match status" value="1"/>
</dbReference>
<keyword evidence="3" id="KW-0804">Transcription</keyword>
<dbReference type="Pfam" id="PF02311">
    <property type="entry name" value="AraC_binding"/>
    <property type="match status" value="1"/>
</dbReference>
<organism evidence="6 7">
    <name type="scientific">Streptomyces syringium</name>
    <dbReference type="NCBI Taxonomy" id="76729"/>
    <lineage>
        <taxon>Bacteria</taxon>
        <taxon>Bacillati</taxon>
        <taxon>Actinomycetota</taxon>
        <taxon>Actinomycetes</taxon>
        <taxon>Kitasatosporales</taxon>
        <taxon>Streptomycetaceae</taxon>
        <taxon>Streptomyces</taxon>
    </lineage>
</organism>
<dbReference type="SUPFAM" id="SSF51215">
    <property type="entry name" value="Regulatory protein AraC"/>
    <property type="match status" value="1"/>
</dbReference>
<name>A0ABS4Y4S5_9ACTN</name>
<dbReference type="Gene3D" id="1.10.10.60">
    <property type="entry name" value="Homeodomain-like"/>
    <property type="match status" value="1"/>
</dbReference>
<keyword evidence="2" id="KW-0238">DNA-binding</keyword>
<dbReference type="GeneID" id="91570131"/>
<evidence type="ECO:0000313" key="6">
    <source>
        <dbReference type="EMBL" id="MBP2403784.1"/>
    </source>
</evidence>
<evidence type="ECO:0000256" key="4">
    <source>
        <dbReference type="SAM" id="MobiDB-lite"/>
    </source>
</evidence>
<dbReference type="Pfam" id="PF12833">
    <property type="entry name" value="HTH_18"/>
    <property type="match status" value="1"/>
</dbReference>
<reference evidence="6 7" key="1">
    <citation type="submission" date="2021-03" db="EMBL/GenBank/DDBJ databases">
        <title>Sequencing the genomes of 1000 actinobacteria strains.</title>
        <authorList>
            <person name="Klenk H.-P."/>
        </authorList>
    </citation>
    <scope>NUCLEOTIDE SEQUENCE [LARGE SCALE GENOMIC DNA]</scope>
    <source>
        <strain evidence="6 7">DSM 41480</strain>
    </source>
</reference>
<feature type="domain" description="HTH araC/xylS-type" evidence="5">
    <location>
        <begin position="203"/>
        <end position="301"/>
    </location>
</feature>
<sequence>MKKRHDCSQPYEGDGDGGRPAVVELTYRAPPGTPAGVEVMTLAELRARAPEGLLAMPQRLDFHQIVVVRSGSAGHTVDFTGYWLEAGSVLWVRPGQVQQFGEVTGIEGDVVLVQPGFLSPGTAVAAVADDPFRPVLWRPVGEDHEAVFRAVGHLAADFRTGGALPADVHTDVLRHLLSVLVLRLAHLTAPVGSGVPAPGDAFLRFRAAVERDFADRHRVADYARRLGYSTRTLSRATLAAAGVGAKEFIDRRVMLEAKRLLAHSELPAARIAGRLGFDDAANFSKFFQHRAGLSPGAFRAALRPPPGRGQSV</sequence>
<gene>
    <name evidence="6" type="ORF">JO379_003253</name>
</gene>
<keyword evidence="7" id="KW-1185">Reference proteome</keyword>